<accession>A0A0L0CAY1</accession>
<evidence type="ECO:0000313" key="2">
    <source>
        <dbReference type="EMBL" id="KNC29401.1"/>
    </source>
</evidence>
<dbReference type="PANTHER" id="PTHR20898:SF0">
    <property type="entry name" value="DAEDALUS ON 3-RELATED"/>
    <property type="match status" value="1"/>
</dbReference>
<proteinExistence type="predicted"/>
<evidence type="ECO:0000256" key="1">
    <source>
        <dbReference type="SAM" id="SignalP"/>
    </source>
</evidence>
<feature type="chain" id="PRO_5005536213" evidence="1">
    <location>
        <begin position="22"/>
        <end position="377"/>
    </location>
</feature>
<sequence length="377" mass="43927">WKMFSVLKYFWILQILYVVDARVIDAYYEGVKCDSYNRNIIAKIECWLSTDAKGQKTMNAILILKVDLNEILNHYKFLLTIKNNTNTYLSLELNICEALGALFTNPVTRMISEEIHRVSNFPYECPIRKGIRYVINNFTINWKLIPSFTPALKWYSNSIFFIGKKHALTFDAFGRVEHKRKKKNNKTKSVVRPNCVDTINVSIINKTKRSKQNNIDAYYEGVKCDSYNRNFIAKVDCWLSTDAKGQKTMNAILILKVDLHEILNHYKFFVTIKNNTKTYLSLELNICEALGALFTNPITRMISEEVHSVSNLPYECPLKKGIRYVVNNFTINWKMIPSFTPALTWYSNSAFFVGKKHVLTFDAFGRVEHRKKKNKNK</sequence>
<comment type="caution">
    <text evidence="2">The sequence shown here is derived from an EMBL/GenBank/DDBJ whole genome shotgun (WGS) entry which is preliminary data.</text>
</comment>
<keyword evidence="1" id="KW-0732">Signal</keyword>
<gene>
    <name evidence="2" type="ORF">FF38_06594</name>
</gene>
<dbReference type="AlphaFoldDB" id="A0A0L0CAY1"/>
<evidence type="ECO:0000313" key="3">
    <source>
        <dbReference type="Proteomes" id="UP000037069"/>
    </source>
</evidence>
<dbReference type="Proteomes" id="UP000037069">
    <property type="component" value="Unassembled WGS sequence"/>
</dbReference>
<dbReference type="InterPro" id="IPR010512">
    <property type="entry name" value="DUF1091"/>
</dbReference>
<feature type="signal peptide" evidence="1">
    <location>
        <begin position="1"/>
        <end position="21"/>
    </location>
</feature>
<organism evidence="2 3">
    <name type="scientific">Lucilia cuprina</name>
    <name type="common">Green bottle fly</name>
    <name type="synonym">Australian sheep blowfly</name>
    <dbReference type="NCBI Taxonomy" id="7375"/>
    <lineage>
        <taxon>Eukaryota</taxon>
        <taxon>Metazoa</taxon>
        <taxon>Ecdysozoa</taxon>
        <taxon>Arthropoda</taxon>
        <taxon>Hexapoda</taxon>
        <taxon>Insecta</taxon>
        <taxon>Pterygota</taxon>
        <taxon>Neoptera</taxon>
        <taxon>Endopterygota</taxon>
        <taxon>Diptera</taxon>
        <taxon>Brachycera</taxon>
        <taxon>Muscomorpha</taxon>
        <taxon>Oestroidea</taxon>
        <taxon>Calliphoridae</taxon>
        <taxon>Luciliinae</taxon>
        <taxon>Lucilia</taxon>
    </lineage>
</organism>
<dbReference type="OMA" id="KMAMTEI"/>
<dbReference type="PANTHER" id="PTHR20898">
    <property type="entry name" value="DAEDALUS ON 3-RELATED-RELATED"/>
    <property type="match status" value="1"/>
</dbReference>
<dbReference type="EMBL" id="JRES01000668">
    <property type="protein sequence ID" value="KNC29401.1"/>
    <property type="molecule type" value="Genomic_DNA"/>
</dbReference>
<name>A0A0L0CAY1_LUCCU</name>
<dbReference type="Pfam" id="PF06477">
    <property type="entry name" value="DUF1091"/>
    <property type="match status" value="2"/>
</dbReference>
<feature type="non-terminal residue" evidence="2">
    <location>
        <position position="1"/>
    </location>
</feature>
<keyword evidence="3" id="KW-1185">Reference proteome</keyword>
<dbReference type="OrthoDB" id="8040949at2759"/>
<protein>
    <submittedName>
        <fullName evidence="2">Uncharacterized protein</fullName>
    </submittedName>
</protein>
<dbReference type="SMART" id="SM00697">
    <property type="entry name" value="DM8"/>
    <property type="match status" value="2"/>
</dbReference>
<reference evidence="2 3" key="1">
    <citation type="journal article" date="2015" name="Nat. Commun.">
        <title>Lucilia cuprina genome unlocks parasitic fly biology to underpin future interventions.</title>
        <authorList>
            <person name="Anstead C.A."/>
            <person name="Korhonen P.K."/>
            <person name="Young N.D."/>
            <person name="Hall R.S."/>
            <person name="Jex A.R."/>
            <person name="Murali S.C."/>
            <person name="Hughes D.S."/>
            <person name="Lee S.F."/>
            <person name="Perry T."/>
            <person name="Stroehlein A.J."/>
            <person name="Ansell B.R."/>
            <person name="Breugelmans B."/>
            <person name="Hofmann A."/>
            <person name="Qu J."/>
            <person name="Dugan S."/>
            <person name="Lee S.L."/>
            <person name="Chao H."/>
            <person name="Dinh H."/>
            <person name="Han Y."/>
            <person name="Doddapaneni H.V."/>
            <person name="Worley K.C."/>
            <person name="Muzny D.M."/>
            <person name="Ioannidis P."/>
            <person name="Waterhouse R.M."/>
            <person name="Zdobnov E.M."/>
            <person name="James P.J."/>
            <person name="Bagnall N.H."/>
            <person name="Kotze A.C."/>
            <person name="Gibbs R.A."/>
            <person name="Richards S."/>
            <person name="Batterham P."/>
            <person name="Gasser R.B."/>
        </authorList>
    </citation>
    <scope>NUCLEOTIDE SEQUENCE [LARGE SCALE GENOMIC DNA]</scope>
    <source>
        <strain evidence="2 3">LS</strain>
        <tissue evidence="2">Full body</tissue>
    </source>
</reference>